<dbReference type="InterPro" id="IPR016151">
    <property type="entry name" value="DNA_mismatch_repair_MutS_N"/>
</dbReference>
<dbReference type="InterPro" id="IPR005748">
    <property type="entry name" value="DNA_mismatch_repair_MutS"/>
</dbReference>
<comment type="function">
    <text evidence="8 9">This protein is involved in the repair of mismatches in DNA. It is possible that it carries out the mismatch recognition step. This protein has a weak ATPase activity.</text>
</comment>
<dbReference type="InterPro" id="IPR017261">
    <property type="entry name" value="DNA_mismatch_repair_MutS/MSH"/>
</dbReference>
<dbReference type="InterPro" id="IPR036187">
    <property type="entry name" value="DNA_mismatch_repair_MutS_sf"/>
</dbReference>
<keyword evidence="7 9" id="KW-0234">DNA repair</keyword>
<keyword evidence="6 9" id="KW-0238">DNA-binding</keyword>
<feature type="binding site" evidence="9">
    <location>
        <begin position="619"/>
        <end position="626"/>
    </location>
    <ligand>
        <name>ATP</name>
        <dbReference type="ChEBI" id="CHEBI:30616"/>
    </ligand>
</feature>
<name>A0A2N7PP11_9BACT</name>
<dbReference type="PANTHER" id="PTHR11361">
    <property type="entry name" value="DNA MISMATCH REPAIR PROTEIN MUTS FAMILY MEMBER"/>
    <property type="match status" value="1"/>
</dbReference>
<dbReference type="InterPro" id="IPR036678">
    <property type="entry name" value="MutS_con_dom_sf"/>
</dbReference>
<dbReference type="Pfam" id="PF05190">
    <property type="entry name" value="MutS_IV"/>
    <property type="match status" value="1"/>
</dbReference>
<dbReference type="NCBIfam" id="TIGR01070">
    <property type="entry name" value="mutS1"/>
    <property type="match status" value="1"/>
</dbReference>
<dbReference type="SUPFAM" id="SSF55271">
    <property type="entry name" value="DNA repair protein MutS, domain I"/>
    <property type="match status" value="1"/>
</dbReference>
<dbReference type="GO" id="GO:0140664">
    <property type="term" value="F:ATP-dependent DNA damage sensor activity"/>
    <property type="evidence" value="ECO:0007669"/>
    <property type="project" value="InterPro"/>
</dbReference>
<evidence type="ECO:0000256" key="3">
    <source>
        <dbReference type="ARBA" id="ARBA00022741"/>
    </source>
</evidence>
<accession>A0A2N7PP11</accession>
<dbReference type="SUPFAM" id="SSF52540">
    <property type="entry name" value="P-loop containing nucleoside triphosphate hydrolases"/>
    <property type="match status" value="1"/>
</dbReference>
<evidence type="ECO:0000259" key="11">
    <source>
        <dbReference type="PROSITE" id="PS00486"/>
    </source>
</evidence>
<organism evidence="12 13">
    <name type="scientific">Thermodesulfobacterium geofontis</name>
    <dbReference type="NCBI Taxonomy" id="1295609"/>
    <lineage>
        <taxon>Bacteria</taxon>
        <taxon>Pseudomonadati</taxon>
        <taxon>Thermodesulfobacteriota</taxon>
        <taxon>Thermodesulfobacteria</taxon>
        <taxon>Thermodesulfobacteriales</taxon>
        <taxon>Thermodesulfobacteriaceae</taxon>
        <taxon>Thermodesulfobacterium</taxon>
    </lineage>
</organism>
<dbReference type="InterPro" id="IPR000432">
    <property type="entry name" value="DNA_mismatch_repair_MutS_C"/>
</dbReference>
<dbReference type="InterPro" id="IPR007861">
    <property type="entry name" value="DNA_mismatch_repair_MutS_clamp"/>
</dbReference>
<gene>
    <name evidence="9" type="primary">mutS</name>
    <name evidence="12" type="ORF">C0190_03075</name>
</gene>
<dbReference type="HAMAP" id="MF_00096">
    <property type="entry name" value="MutS"/>
    <property type="match status" value="1"/>
</dbReference>
<evidence type="ECO:0000313" key="12">
    <source>
        <dbReference type="EMBL" id="PMP67539.1"/>
    </source>
</evidence>
<evidence type="ECO:0000256" key="8">
    <source>
        <dbReference type="ARBA" id="ARBA00024647"/>
    </source>
</evidence>
<dbReference type="NCBIfam" id="NF003810">
    <property type="entry name" value="PRK05399.1"/>
    <property type="match status" value="1"/>
</dbReference>
<dbReference type="Gene3D" id="3.30.420.110">
    <property type="entry name" value="MutS, connector domain"/>
    <property type="match status" value="1"/>
</dbReference>
<sequence length="866" mass="100266">MRGNVRVEITPMFKQYFEIKNKYPDTILFFRLGDFYEMFFEDAETVAPLLGLVLTKREAGKNLIAPMCGVPADKSSIYIQKLVDMGFKVAICEQVEDPAEAKGLVRREVVKIYTPGLLIDLESLSEKEKNYLASLFIDRKAGCSFLELSCGEFIFTELQKEEILSEILKKEPKEIILNKKLENSELVKVLKQNIPKAHLSFVEEGFFKKEGLKEFNLEIFEFEKYDEGLKAANAILEYLKIYQPHLVDKIEIPQFYYPEEFLFLDESTKRNLELIKNLWDGSEKYTLFWVLDKTQTPMGARLLKEWILYPLKDIKKIQERQEVVKFFVENRALREDLRKILRKISDLERLSTRCALKLANPKELGLLRESLKYLPEIKSILEKEKLLLFPKKLEELLKNIEDFSELYELLSNWLVEDPPATLKEGGIIKRGINTYLDELLDLKENAIYYLSQLEKSEKEKTGITNLRIGYNKVFGYYFEVSKSYLKKVPSYFERKQTLTNVERFITPQLKELENKILSAEEKIKNLEYELFLELREKVSSYKEKLKNTAKALAELDVLISFSQVAIENNYIPPEIVEEPGLMIEAGRHPVLEKIQGKEKFVPNSLVMERENSQFLIITGPNMGGKSTFLRQNALIVIMAQMGSFVPAKSARIGIFDRIFSRVGAGDELIRGKSTFMVEMSECAYILKNATPKSLVILDEVGRGTSTFDGMSLAWAIAENLYKNKVFTLLATHYFELTELAKLYSGIKNYHVSVKEWNGEIIFLYKVLPGVANQSYGIEVAKLAGIPQEVVDRAKEILYKLESKNLKENTELTIAPKRILQLSIFERTHPLIERIKSLNIEEMTPISALNFLWEIKREILEKEKREK</sequence>
<dbReference type="Gene3D" id="1.10.1420.10">
    <property type="match status" value="2"/>
</dbReference>
<evidence type="ECO:0000256" key="5">
    <source>
        <dbReference type="ARBA" id="ARBA00022840"/>
    </source>
</evidence>
<comment type="similarity">
    <text evidence="1 9 10">Belongs to the DNA mismatch repair MutS family.</text>
</comment>
<dbReference type="Pfam" id="PF05192">
    <property type="entry name" value="MutS_III"/>
    <property type="match status" value="1"/>
</dbReference>
<dbReference type="PIRSF" id="PIRSF037677">
    <property type="entry name" value="DNA_mis_repair_Msh6"/>
    <property type="match status" value="1"/>
</dbReference>
<dbReference type="GO" id="GO:0005524">
    <property type="term" value="F:ATP binding"/>
    <property type="evidence" value="ECO:0007669"/>
    <property type="project" value="UniProtKB-UniRule"/>
</dbReference>
<dbReference type="FunFam" id="3.40.1170.10:FF:000001">
    <property type="entry name" value="DNA mismatch repair protein MutS"/>
    <property type="match status" value="1"/>
</dbReference>
<evidence type="ECO:0000256" key="10">
    <source>
        <dbReference type="RuleBase" id="RU003756"/>
    </source>
</evidence>
<dbReference type="FunFam" id="1.10.1420.10:FF:000001">
    <property type="entry name" value="DNA mismatch repair protein MutS"/>
    <property type="match status" value="1"/>
</dbReference>
<dbReference type="InterPro" id="IPR045076">
    <property type="entry name" value="MutS"/>
</dbReference>
<dbReference type="InterPro" id="IPR007695">
    <property type="entry name" value="DNA_mismatch_repair_MutS-lik_N"/>
</dbReference>
<evidence type="ECO:0000313" key="13">
    <source>
        <dbReference type="Proteomes" id="UP000235460"/>
    </source>
</evidence>
<dbReference type="Pfam" id="PF05188">
    <property type="entry name" value="MutS_II"/>
    <property type="match status" value="1"/>
</dbReference>
<dbReference type="Gene3D" id="3.40.50.300">
    <property type="entry name" value="P-loop containing nucleotide triphosphate hydrolases"/>
    <property type="match status" value="1"/>
</dbReference>
<dbReference type="CDD" id="cd03284">
    <property type="entry name" value="ABC_MutS1"/>
    <property type="match status" value="1"/>
</dbReference>
<dbReference type="Gene3D" id="3.40.1170.10">
    <property type="entry name" value="DNA repair protein MutS, domain I"/>
    <property type="match status" value="1"/>
</dbReference>
<dbReference type="FunFam" id="3.40.50.300:FF:000870">
    <property type="entry name" value="MutS protein homolog 4"/>
    <property type="match status" value="1"/>
</dbReference>
<evidence type="ECO:0000256" key="4">
    <source>
        <dbReference type="ARBA" id="ARBA00022763"/>
    </source>
</evidence>
<evidence type="ECO:0000256" key="2">
    <source>
        <dbReference type="ARBA" id="ARBA00021982"/>
    </source>
</evidence>
<keyword evidence="4 9" id="KW-0227">DNA damage</keyword>
<reference evidence="12 13" key="1">
    <citation type="submission" date="2018-01" db="EMBL/GenBank/DDBJ databases">
        <title>Metagenomic assembled genomes from two thermal pools in the Uzon Caldera, Kamchatka, Russia.</title>
        <authorList>
            <person name="Wilkins L."/>
            <person name="Ettinger C."/>
        </authorList>
    </citation>
    <scope>NUCLEOTIDE SEQUENCE [LARGE SCALE GENOMIC DNA]</scope>
    <source>
        <strain evidence="12">ZAV-08</strain>
    </source>
</reference>
<dbReference type="SUPFAM" id="SSF48334">
    <property type="entry name" value="DNA repair protein MutS, domain III"/>
    <property type="match status" value="1"/>
</dbReference>
<evidence type="ECO:0000256" key="9">
    <source>
        <dbReference type="HAMAP-Rule" id="MF_00096"/>
    </source>
</evidence>
<dbReference type="Pfam" id="PF01624">
    <property type="entry name" value="MutS_I"/>
    <property type="match status" value="1"/>
</dbReference>
<dbReference type="Proteomes" id="UP000235460">
    <property type="component" value="Unassembled WGS sequence"/>
</dbReference>
<comment type="caution">
    <text evidence="12">The sequence shown here is derived from an EMBL/GenBank/DDBJ whole genome shotgun (WGS) entry which is preliminary data.</text>
</comment>
<dbReference type="InterPro" id="IPR007696">
    <property type="entry name" value="DNA_mismatch_repair_MutS_core"/>
</dbReference>
<dbReference type="SMART" id="SM00533">
    <property type="entry name" value="MUTSd"/>
    <property type="match status" value="1"/>
</dbReference>
<evidence type="ECO:0000256" key="1">
    <source>
        <dbReference type="ARBA" id="ARBA00006271"/>
    </source>
</evidence>
<keyword evidence="3 9" id="KW-0547">Nucleotide-binding</keyword>
<dbReference type="SUPFAM" id="SSF53150">
    <property type="entry name" value="DNA repair protein MutS, domain II"/>
    <property type="match status" value="1"/>
</dbReference>
<dbReference type="GO" id="GO:0030983">
    <property type="term" value="F:mismatched DNA binding"/>
    <property type="evidence" value="ECO:0007669"/>
    <property type="project" value="InterPro"/>
</dbReference>
<evidence type="ECO:0000256" key="6">
    <source>
        <dbReference type="ARBA" id="ARBA00023125"/>
    </source>
</evidence>
<dbReference type="PANTHER" id="PTHR11361:SF34">
    <property type="entry name" value="DNA MISMATCH REPAIR PROTEIN MSH1, MITOCHONDRIAL"/>
    <property type="match status" value="1"/>
</dbReference>
<dbReference type="EMBL" id="PNIK01000046">
    <property type="protein sequence ID" value="PMP67539.1"/>
    <property type="molecule type" value="Genomic_DNA"/>
</dbReference>
<dbReference type="AlphaFoldDB" id="A0A2N7PP11"/>
<proteinExistence type="inferred from homology"/>
<dbReference type="GO" id="GO:0003684">
    <property type="term" value="F:damaged DNA binding"/>
    <property type="evidence" value="ECO:0007669"/>
    <property type="project" value="UniProtKB-UniRule"/>
</dbReference>
<dbReference type="GO" id="GO:0006298">
    <property type="term" value="P:mismatch repair"/>
    <property type="evidence" value="ECO:0007669"/>
    <property type="project" value="UniProtKB-UniRule"/>
</dbReference>
<protein>
    <recommendedName>
        <fullName evidence="2 9">DNA mismatch repair protein MutS</fullName>
    </recommendedName>
</protein>
<feature type="domain" description="DNA mismatch repair proteins mutS family" evidence="11">
    <location>
        <begin position="693"/>
        <end position="709"/>
    </location>
</feature>
<keyword evidence="5 9" id="KW-0067">ATP-binding</keyword>
<evidence type="ECO:0000256" key="7">
    <source>
        <dbReference type="ARBA" id="ARBA00023204"/>
    </source>
</evidence>
<dbReference type="GO" id="GO:0005829">
    <property type="term" value="C:cytosol"/>
    <property type="evidence" value="ECO:0007669"/>
    <property type="project" value="TreeGrafter"/>
</dbReference>
<dbReference type="InterPro" id="IPR027417">
    <property type="entry name" value="P-loop_NTPase"/>
</dbReference>
<dbReference type="Pfam" id="PF00488">
    <property type="entry name" value="MutS_V"/>
    <property type="match status" value="1"/>
</dbReference>
<dbReference type="InterPro" id="IPR007860">
    <property type="entry name" value="DNA_mmatch_repair_MutS_con_dom"/>
</dbReference>
<dbReference type="PROSITE" id="PS00486">
    <property type="entry name" value="DNA_MISMATCH_REPAIR_2"/>
    <property type="match status" value="1"/>
</dbReference>
<dbReference type="SMART" id="SM00534">
    <property type="entry name" value="MUTSac"/>
    <property type="match status" value="1"/>
</dbReference>